<feature type="domain" description="Nephrocystin 3-like N-terminal" evidence="2">
    <location>
        <begin position="50"/>
        <end position="213"/>
    </location>
</feature>
<sequence length="255" mass="29140">MPQALRPECAQCLHQATDTKLVKIRHWIARWSAPDPSPFHTKAQARRLQGTGQSLLLDERYTEWKRDTNSLIWLSGIPGSGKSVLVSGVIDDLQSYCRQDVDRAVAFFYFDFNDTLCRQPDAMVRSLIKQLFSQCVKVPTGLEAHYSTCADSGQQPPTASALEVLRILIRSFQHTYLVLDALDESPQREELLGYLATMVEWKLDCLHLAVASRQEQDIEEKLMPLLIHDNNVILRNIHVDEDIRTYVKHQLALSR</sequence>
<gene>
    <name evidence="3" type="ORF">EJ04DRAFT_597851</name>
</gene>
<comment type="caution">
    <text evidence="3">The sequence shown here is derived from an EMBL/GenBank/DDBJ whole genome shotgun (WGS) entry which is preliminary data.</text>
</comment>
<keyword evidence="1" id="KW-0677">Repeat</keyword>
<dbReference type="SUPFAM" id="SSF52540">
    <property type="entry name" value="P-loop containing nucleoside triphosphate hydrolases"/>
    <property type="match status" value="1"/>
</dbReference>
<dbReference type="Proteomes" id="UP000799444">
    <property type="component" value="Unassembled WGS sequence"/>
</dbReference>
<evidence type="ECO:0000313" key="3">
    <source>
        <dbReference type="EMBL" id="KAF2740810.1"/>
    </source>
</evidence>
<evidence type="ECO:0000259" key="2">
    <source>
        <dbReference type="Pfam" id="PF24883"/>
    </source>
</evidence>
<organism evidence="3 4">
    <name type="scientific">Polyplosphaeria fusca</name>
    <dbReference type="NCBI Taxonomy" id="682080"/>
    <lineage>
        <taxon>Eukaryota</taxon>
        <taxon>Fungi</taxon>
        <taxon>Dikarya</taxon>
        <taxon>Ascomycota</taxon>
        <taxon>Pezizomycotina</taxon>
        <taxon>Dothideomycetes</taxon>
        <taxon>Pleosporomycetidae</taxon>
        <taxon>Pleosporales</taxon>
        <taxon>Tetraplosphaeriaceae</taxon>
        <taxon>Polyplosphaeria</taxon>
    </lineage>
</organism>
<dbReference type="PANTHER" id="PTHR10039:SF16">
    <property type="entry name" value="GPI INOSITOL-DEACYLASE"/>
    <property type="match status" value="1"/>
</dbReference>
<evidence type="ECO:0000256" key="1">
    <source>
        <dbReference type="ARBA" id="ARBA00022737"/>
    </source>
</evidence>
<dbReference type="PANTHER" id="PTHR10039">
    <property type="entry name" value="AMELOGENIN"/>
    <property type="match status" value="1"/>
</dbReference>
<reference evidence="3" key="1">
    <citation type="journal article" date="2020" name="Stud. Mycol.">
        <title>101 Dothideomycetes genomes: a test case for predicting lifestyles and emergence of pathogens.</title>
        <authorList>
            <person name="Haridas S."/>
            <person name="Albert R."/>
            <person name="Binder M."/>
            <person name="Bloem J."/>
            <person name="Labutti K."/>
            <person name="Salamov A."/>
            <person name="Andreopoulos B."/>
            <person name="Baker S."/>
            <person name="Barry K."/>
            <person name="Bills G."/>
            <person name="Bluhm B."/>
            <person name="Cannon C."/>
            <person name="Castanera R."/>
            <person name="Culley D."/>
            <person name="Daum C."/>
            <person name="Ezra D."/>
            <person name="Gonzalez J."/>
            <person name="Henrissat B."/>
            <person name="Kuo A."/>
            <person name="Liang C."/>
            <person name="Lipzen A."/>
            <person name="Lutzoni F."/>
            <person name="Magnuson J."/>
            <person name="Mondo S."/>
            <person name="Nolan M."/>
            <person name="Ohm R."/>
            <person name="Pangilinan J."/>
            <person name="Park H.-J."/>
            <person name="Ramirez L."/>
            <person name="Alfaro M."/>
            <person name="Sun H."/>
            <person name="Tritt A."/>
            <person name="Yoshinaga Y."/>
            <person name="Zwiers L.-H."/>
            <person name="Turgeon B."/>
            <person name="Goodwin S."/>
            <person name="Spatafora J."/>
            <person name="Crous P."/>
            <person name="Grigoriev I."/>
        </authorList>
    </citation>
    <scope>NUCLEOTIDE SEQUENCE</scope>
    <source>
        <strain evidence="3">CBS 125425</strain>
    </source>
</reference>
<dbReference type="Pfam" id="PF24883">
    <property type="entry name" value="NPHP3_N"/>
    <property type="match status" value="1"/>
</dbReference>
<evidence type="ECO:0000313" key="4">
    <source>
        <dbReference type="Proteomes" id="UP000799444"/>
    </source>
</evidence>
<dbReference type="InterPro" id="IPR056884">
    <property type="entry name" value="NPHP3-like_N"/>
</dbReference>
<keyword evidence="4" id="KW-1185">Reference proteome</keyword>
<dbReference type="AlphaFoldDB" id="A0A9P4R9X8"/>
<accession>A0A9P4R9X8</accession>
<name>A0A9P4R9X8_9PLEO</name>
<proteinExistence type="predicted"/>
<dbReference type="InterPro" id="IPR027417">
    <property type="entry name" value="P-loop_NTPase"/>
</dbReference>
<protein>
    <recommendedName>
        <fullName evidence="2">Nephrocystin 3-like N-terminal domain-containing protein</fullName>
    </recommendedName>
</protein>
<dbReference type="Gene3D" id="3.40.50.300">
    <property type="entry name" value="P-loop containing nucleotide triphosphate hydrolases"/>
    <property type="match status" value="1"/>
</dbReference>
<dbReference type="OrthoDB" id="1577640at2759"/>
<dbReference type="EMBL" id="ML996099">
    <property type="protein sequence ID" value="KAF2740810.1"/>
    <property type="molecule type" value="Genomic_DNA"/>
</dbReference>